<name>A0A315FRE8_9BURK</name>
<evidence type="ECO:0008006" key="4">
    <source>
        <dbReference type="Google" id="ProtNLM"/>
    </source>
</evidence>
<evidence type="ECO:0000313" key="2">
    <source>
        <dbReference type="EMBL" id="PUE55877.1"/>
    </source>
</evidence>
<evidence type="ECO:0000313" key="3">
    <source>
        <dbReference type="Proteomes" id="UP000250790"/>
    </source>
</evidence>
<proteinExistence type="predicted"/>
<sequence length="593" mass="64229">MQAAAPNAPELISFEPVNHPTPAIVAQSAVRRLPRMALLLLCAAYVLPGFWGRTLWKAQDIEAFGYMLQLAKPGMGDMVSWLKPTLLGSPDSNLALLPYWLGATFIRLAPSGFEDTFARLPFIAMLITTLAATWYGVYALTRHPAAQPVAFAFGGEAKPADYARAMADGGLLALLACLGLAQLSHETTPALSQLCFAALLFFGLATLTRHRLQSAVAITTGMLGLTLSGAPTLALWLGIGGSVICATAQAAPAQRRLSMLDLGLLALICLLCITTAGALDLWRWRVVPHRMVDLHVLAKLIAWFTWPAWPLALWSLWRWRGQLSQGWRYPHLGLPLWFVTVTVGATWFTGLSDRALLTSLPAIATLAALALPTLKRSLGALIDWFTLLFFSVCALTIWVVWVAMQTGTPARPAANVARLAPEFVPAFSVGAFALALAATVAWAALVKWRTGYHRAAIWKSLVLPAGGAVLCWLLLTTLWLPLLDYARSYAPLVQKVTRITGPSACLQYAGISKAQGAALMYHAQARLVPMQTPQPDCAWLLMDNVNRSLLSAKIKSLGWVEEAAIKRPTDKSETLVIFRPATKSDTSPATPAR</sequence>
<feature type="transmembrane region" description="Helical" evidence="1">
    <location>
        <begin position="457"/>
        <end position="480"/>
    </location>
</feature>
<evidence type="ECO:0000256" key="1">
    <source>
        <dbReference type="SAM" id="Phobius"/>
    </source>
</evidence>
<feature type="transmembrane region" description="Helical" evidence="1">
    <location>
        <begin position="381"/>
        <end position="403"/>
    </location>
</feature>
<keyword evidence="3" id="KW-1185">Reference proteome</keyword>
<keyword evidence="1" id="KW-0812">Transmembrane</keyword>
<comment type="caution">
    <text evidence="2">The sequence shown here is derived from an EMBL/GenBank/DDBJ whole genome shotgun (WGS) entry which is preliminary data.</text>
</comment>
<feature type="transmembrane region" description="Helical" evidence="1">
    <location>
        <begin position="296"/>
        <end position="317"/>
    </location>
</feature>
<gene>
    <name evidence="2" type="ORF">B9Z37_02325</name>
</gene>
<feature type="transmembrane region" description="Helical" evidence="1">
    <location>
        <begin position="329"/>
        <end position="349"/>
    </location>
</feature>
<feature type="transmembrane region" description="Helical" evidence="1">
    <location>
        <begin position="190"/>
        <end position="207"/>
    </location>
</feature>
<dbReference type="Proteomes" id="UP000250790">
    <property type="component" value="Unassembled WGS sequence"/>
</dbReference>
<reference evidence="2 3" key="1">
    <citation type="submission" date="2017-04" db="EMBL/GenBank/DDBJ databases">
        <title>Unexpected and diverse lifestyles within the genus Limnohabitans.</title>
        <authorList>
            <person name="Kasalicky V."/>
            <person name="Mehrshad M."/>
            <person name="Andrei S.-A."/>
            <person name="Salcher M."/>
            <person name="Kratochvilova H."/>
            <person name="Simek K."/>
            <person name="Ghai R."/>
        </authorList>
    </citation>
    <scope>NUCLEOTIDE SEQUENCE [LARGE SCALE GENOMIC DNA]</scope>
    <source>
        <strain evidence="2 3">II-B4</strain>
    </source>
</reference>
<protein>
    <recommendedName>
        <fullName evidence="4">Glycosyltransferase RgtA/B/C/D-like domain-containing protein</fullName>
    </recommendedName>
</protein>
<feature type="transmembrane region" description="Helical" evidence="1">
    <location>
        <begin position="37"/>
        <end position="56"/>
    </location>
</feature>
<organism evidence="2 3">
    <name type="scientific">Limnohabitans parvus II-B4</name>
    <dbReference type="NCBI Taxonomy" id="1293052"/>
    <lineage>
        <taxon>Bacteria</taxon>
        <taxon>Pseudomonadati</taxon>
        <taxon>Pseudomonadota</taxon>
        <taxon>Betaproteobacteria</taxon>
        <taxon>Burkholderiales</taxon>
        <taxon>Comamonadaceae</taxon>
        <taxon>Limnohabitans</taxon>
    </lineage>
</organism>
<feature type="transmembrane region" description="Helical" evidence="1">
    <location>
        <begin position="262"/>
        <end position="284"/>
    </location>
</feature>
<dbReference type="EMBL" id="NESN01000001">
    <property type="protein sequence ID" value="PUE55877.1"/>
    <property type="molecule type" value="Genomic_DNA"/>
</dbReference>
<keyword evidence="1" id="KW-1133">Transmembrane helix</keyword>
<accession>A0A315FRE8</accession>
<keyword evidence="1" id="KW-0472">Membrane</keyword>
<feature type="transmembrane region" description="Helical" evidence="1">
    <location>
        <begin position="423"/>
        <end position="445"/>
    </location>
</feature>
<feature type="transmembrane region" description="Helical" evidence="1">
    <location>
        <begin position="120"/>
        <end position="141"/>
    </location>
</feature>
<dbReference type="AlphaFoldDB" id="A0A315FRE8"/>